<feature type="signal peptide" evidence="2">
    <location>
        <begin position="1"/>
        <end position="30"/>
    </location>
</feature>
<dbReference type="InterPro" id="IPR046172">
    <property type="entry name" value="DUF6174"/>
</dbReference>
<dbReference type="AlphaFoldDB" id="A0A5R9FVN0"/>
<gene>
    <name evidence="3" type="ORF">FE633_00100</name>
</gene>
<sequence>MATTAVRNRPRTLRAAAVLGALLWTTSACGKDSSAKASEPDWQEPSSYTYTLTSSEGERALIGTFDITVRDAKVVKAVGLDESARRVVKQLPDQVPTIGDLLDELAQAREDGAHQAEVEHAGAGHPVRIWLDWEENAIDDEALYVISDYEPLA</sequence>
<evidence type="ECO:0008006" key="5">
    <source>
        <dbReference type="Google" id="ProtNLM"/>
    </source>
</evidence>
<feature type="chain" id="PRO_5038721281" description="Lipoprotein" evidence="2">
    <location>
        <begin position="31"/>
        <end position="153"/>
    </location>
</feature>
<evidence type="ECO:0000313" key="3">
    <source>
        <dbReference type="EMBL" id="TLS48162.1"/>
    </source>
</evidence>
<keyword evidence="2" id="KW-0732">Signal</keyword>
<organism evidence="3 4">
    <name type="scientific">Streptomyces montanus</name>
    <dbReference type="NCBI Taxonomy" id="2580423"/>
    <lineage>
        <taxon>Bacteria</taxon>
        <taxon>Bacillati</taxon>
        <taxon>Actinomycetota</taxon>
        <taxon>Actinomycetes</taxon>
        <taxon>Kitasatosporales</taxon>
        <taxon>Streptomycetaceae</taxon>
        <taxon>Streptomyces</taxon>
    </lineage>
</organism>
<name>A0A5R9FVN0_9ACTN</name>
<evidence type="ECO:0000313" key="4">
    <source>
        <dbReference type="Proteomes" id="UP000305906"/>
    </source>
</evidence>
<proteinExistence type="predicted"/>
<feature type="region of interest" description="Disordered" evidence="1">
    <location>
        <begin position="30"/>
        <end position="49"/>
    </location>
</feature>
<evidence type="ECO:0000256" key="1">
    <source>
        <dbReference type="SAM" id="MobiDB-lite"/>
    </source>
</evidence>
<dbReference type="PROSITE" id="PS51257">
    <property type="entry name" value="PROKAR_LIPOPROTEIN"/>
    <property type="match status" value="1"/>
</dbReference>
<comment type="caution">
    <text evidence="3">The sequence shown here is derived from an EMBL/GenBank/DDBJ whole genome shotgun (WGS) entry which is preliminary data.</text>
</comment>
<dbReference type="Pfam" id="PF19671">
    <property type="entry name" value="DUF6174"/>
    <property type="match status" value="1"/>
</dbReference>
<protein>
    <recommendedName>
        <fullName evidence="5">Lipoprotein</fullName>
    </recommendedName>
</protein>
<reference evidence="3 4" key="1">
    <citation type="submission" date="2019-05" db="EMBL/GenBank/DDBJ databases">
        <title>Streptomyces sp. NEAU-C151, a novel actinomycete isolated from soil.</title>
        <authorList>
            <person name="Han L."/>
            <person name="Jiang H."/>
        </authorList>
    </citation>
    <scope>NUCLEOTIDE SEQUENCE [LARGE SCALE GENOMIC DNA]</scope>
    <source>
        <strain evidence="3 4">NEAU-C151</strain>
    </source>
</reference>
<keyword evidence="4" id="KW-1185">Reference proteome</keyword>
<dbReference type="EMBL" id="VBZC01000001">
    <property type="protein sequence ID" value="TLS48162.1"/>
    <property type="molecule type" value="Genomic_DNA"/>
</dbReference>
<dbReference type="Proteomes" id="UP000305906">
    <property type="component" value="Unassembled WGS sequence"/>
</dbReference>
<accession>A0A5R9FVN0</accession>
<evidence type="ECO:0000256" key="2">
    <source>
        <dbReference type="SAM" id="SignalP"/>
    </source>
</evidence>